<reference evidence="4 5" key="1">
    <citation type="submission" date="2019-05" db="EMBL/GenBank/DDBJ databases">
        <title>Burkholderia sp. DHOD12, isolated from subtropical forest soil.</title>
        <authorList>
            <person name="Gao Z.-H."/>
            <person name="Qiu L.-H."/>
        </authorList>
    </citation>
    <scope>NUCLEOTIDE SEQUENCE [LARGE SCALE GENOMIC DNA]</scope>
    <source>
        <strain evidence="4 5">DHOD12</strain>
    </source>
</reference>
<dbReference type="KEGG" id="tvl:FAZ95_24520"/>
<sequence>MHLLRTTPGGFVDDTAGVIRIDQRPADIVVLSSADTTLSLLASVFPRLGEGFPSVRLANVTFLRQPASVDFYIDDVLKHARVVVVDHLGGEAYWPYGIEQVVALAERNGQLLAMFSGDLQEDPNLLAKSTADAEFCHVLWRYLREGGAQNAEGFLRCIAYRGLGWGEEPAPPRPLPAVALYHPAHDLATIEHWQADWRAGAPVVAVLFYKAHLQAANTAVFDALLKALADEGMNPLPIAITSLKDALSRDVVQQLCAQHHVALVLNTTAFAASAIDDPEPLALAGDAPVMQVILSGGNRDDWLKDNHGLNSRDIAMHVALPEVDGRIITRAISFKGLAYRCPHTEVDVVRYQPDLERIAFLAELSRRWCRLKRAGNADKKLALILANYPMSEGRIGNGVGLDTPASVVNILAMLRDEGYRVADLPSDGDALIRTLTQGVTNDPVVRDLRPALQSLALDDYLQYFQQIPAEARDALNARWGQPEQDPTLRHGRFMIAGWRCGQVFVGIQPARTRAEGDYASYHDAELVPPHSYLAFYFWLRHRFGIDAVVHVGKHGNLEWLPGKSVALSDACWPDLVLGPMPHLYPFIVNDPGEGSQAKRRAQAVIIDHLMPPLTRAENYGPLQDLERQVDEYYEALMVDPRRAKLLRKTILATIVEHRLHEELSVGLPADQDAEDALLTRADAYLCELKEAQIRDGLHTFGESPQREQRRDTLLALARFPVSGGQGANAGLIEALARDLQVDAIFDPLAPDWSAEWNGPRPELLQRASDAPWRHNGDTRERLEWLAAELLKNLCGEADDEPSAAAAIATPAPNTLPHTERVLARVRDDLLPRLDACGAQEMRHLKRGLEGRFVPPGPSGSPSRGRPDVLPTGRNFYSVDTRAVPTQSAWALGLKSAQQLIERHVQEQGDYPRAVGLSVWGTATMRTGGDDIAQAMALIGVRPKWAPGSHRVTDFEIMPIEAFDRPRIDVTLRVSGFFRDAFTNVMHLFDAAVQAVAELDEPEHLNPIRARVLRERDALIARGIEAGEARRRAGWRVFSARPGAYGAGLQELIDTTQWQSDADLSDAYQAWGGYAYAQQSAGVEARQAFGTRLATLDVVLQNQDNREHDVLDSNDYYQFQGGMVAAVRHLAGSQPHVYHADHANPAAPRIRTLQEEIARVIRSRVVNPKWLDGVKRHGYKGAAEIAATVDYLYGYDATARVIADHQYALVTDAYLNDDDTRAFLQRHNPHALHSICERLLEAMQRGLWQAPGTYREQVEQHLLASEQHLEGTRQ</sequence>
<evidence type="ECO:0000313" key="5">
    <source>
        <dbReference type="Proteomes" id="UP000298656"/>
    </source>
</evidence>
<dbReference type="EMBL" id="CP040078">
    <property type="protein sequence ID" value="QCP52347.1"/>
    <property type="molecule type" value="Genomic_DNA"/>
</dbReference>
<dbReference type="GO" id="GO:0009236">
    <property type="term" value="P:cobalamin biosynthetic process"/>
    <property type="evidence" value="ECO:0007669"/>
    <property type="project" value="UniProtKB-UniRule"/>
</dbReference>
<dbReference type="GO" id="GO:0051116">
    <property type="term" value="F:cobaltochelatase activity"/>
    <property type="evidence" value="ECO:0007669"/>
    <property type="project" value="UniProtKB-UniRule"/>
</dbReference>
<proteinExistence type="predicted"/>
<gene>
    <name evidence="4" type="primary">cobN</name>
    <name evidence="4" type="ORF">FAZ95_24520</name>
</gene>
<dbReference type="CDD" id="cd10150">
    <property type="entry name" value="CobN_like"/>
    <property type="match status" value="1"/>
</dbReference>
<dbReference type="InterPro" id="IPR003672">
    <property type="entry name" value="CobN/Mg_chltase"/>
</dbReference>
<dbReference type="OrthoDB" id="9757976at2"/>
<dbReference type="Proteomes" id="UP000298656">
    <property type="component" value="Chromosome 2"/>
</dbReference>
<dbReference type="InterPro" id="IPR011953">
    <property type="entry name" value="Cobalto_CobN"/>
</dbReference>
<dbReference type="NCBIfam" id="TIGR02257">
    <property type="entry name" value="cobalto_cobN"/>
    <property type="match status" value="1"/>
</dbReference>
<evidence type="ECO:0000313" key="4">
    <source>
        <dbReference type="EMBL" id="QCP52347.1"/>
    </source>
</evidence>
<dbReference type="Pfam" id="PF02514">
    <property type="entry name" value="CobN-Mg_chel"/>
    <property type="match status" value="1"/>
</dbReference>
<evidence type="ECO:0000256" key="2">
    <source>
        <dbReference type="SAM" id="MobiDB-lite"/>
    </source>
</evidence>
<keyword evidence="5" id="KW-1185">Reference proteome</keyword>
<evidence type="ECO:0000256" key="1">
    <source>
        <dbReference type="NCBIfam" id="TIGR02257"/>
    </source>
</evidence>
<dbReference type="PANTHER" id="PTHR44119:SF4">
    <property type="entry name" value="AEROBIC COBALTOCHELATASE SUBUNIT COBN"/>
    <property type="match status" value="1"/>
</dbReference>
<feature type="domain" description="CobN/magnesium chelatase" evidence="3">
    <location>
        <begin position="140"/>
        <end position="1250"/>
    </location>
</feature>
<organism evidence="4 5">
    <name type="scientific">Trinickia violacea</name>
    <dbReference type="NCBI Taxonomy" id="2571746"/>
    <lineage>
        <taxon>Bacteria</taxon>
        <taxon>Pseudomonadati</taxon>
        <taxon>Pseudomonadota</taxon>
        <taxon>Betaproteobacteria</taxon>
        <taxon>Burkholderiales</taxon>
        <taxon>Burkholderiaceae</taxon>
        <taxon>Trinickia</taxon>
    </lineage>
</organism>
<feature type="region of interest" description="Disordered" evidence="2">
    <location>
        <begin position="849"/>
        <end position="869"/>
    </location>
</feature>
<evidence type="ECO:0000259" key="3">
    <source>
        <dbReference type="Pfam" id="PF02514"/>
    </source>
</evidence>
<dbReference type="RefSeq" id="WP_137335120.1">
    <property type="nucleotide sequence ID" value="NZ_CP040078.1"/>
</dbReference>
<dbReference type="PANTHER" id="PTHR44119">
    <property type="entry name" value="MAGNESIUM-CHELATASE SUBUNIT CHLH, CHLOROPLASTIC"/>
    <property type="match status" value="1"/>
</dbReference>
<dbReference type="EC" id="6.6.1.2" evidence="1"/>
<protein>
    <recommendedName>
        <fullName evidence="1">Cobaltochelatase subunit CobN</fullName>
        <ecNumber evidence="1">6.6.1.2</ecNumber>
    </recommendedName>
</protein>
<accession>A0A4P8IVS0</accession>
<dbReference type="AlphaFoldDB" id="A0A4P8IVS0"/>
<keyword evidence="4" id="KW-0436">Ligase</keyword>
<name>A0A4P8IVS0_9BURK</name>